<dbReference type="Pfam" id="PF07366">
    <property type="entry name" value="SnoaL"/>
    <property type="match status" value="1"/>
</dbReference>
<protein>
    <recommendedName>
        <fullName evidence="3">SnoaL-like domain-containing protein</fullName>
    </recommendedName>
</protein>
<sequence>MMSRAEVEQIDDRGMAAWDQHDTAAFAGLLADDFTFEDVMAPEPFRTREQVKAYMDAWFEAFPDMHARTTRRVVSDDEVAAEIEFTGTNTGPLHMGDKEIPATGKSVVGSGTYFASVRDGKIVSFRAHPDVASMMGQLGLMPGM</sequence>
<dbReference type="SUPFAM" id="SSF54427">
    <property type="entry name" value="NTF2-like"/>
    <property type="match status" value="1"/>
</dbReference>
<dbReference type="InterPro" id="IPR009959">
    <property type="entry name" value="Cyclase_SnoaL-like"/>
</dbReference>
<proteinExistence type="predicted"/>
<name>H0QTQ9_ARTG1</name>
<organism evidence="1 2">
    <name type="scientific">Arthrobacter globiformis (strain ATCC 8010 / DSM 20124 / JCM 1332 / NBRC 12137 / NCIMB 8907 / NRRL B-2979 / 168)</name>
    <dbReference type="NCBI Taxonomy" id="1077972"/>
    <lineage>
        <taxon>Bacteria</taxon>
        <taxon>Bacillati</taxon>
        <taxon>Actinomycetota</taxon>
        <taxon>Actinomycetes</taxon>
        <taxon>Micrococcales</taxon>
        <taxon>Micrococcaceae</taxon>
        <taxon>Arthrobacter</taxon>
    </lineage>
</organism>
<dbReference type="PANTHER" id="PTHR38436">
    <property type="entry name" value="POLYKETIDE CYCLASE SNOAL-LIKE DOMAIN"/>
    <property type="match status" value="1"/>
</dbReference>
<dbReference type="STRING" id="1077972.ARGLB_113_00660"/>
<comment type="caution">
    <text evidence="1">The sequence shown here is derived from an EMBL/GenBank/DDBJ whole genome shotgun (WGS) entry which is preliminary data.</text>
</comment>
<dbReference type="InterPro" id="IPR032710">
    <property type="entry name" value="NTF2-like_dom_sf"/>
</dbReference>
<dbReference type="eggNOG" id="COG3631">
    <property type="taxonomic scope" value="Bacteria"/>
</dbReference>
<dbReference type="GO" id="GO:0030638">
    <property type="term" value="P:polyketide metabolic process"/>
    <property type="evidence" value="ECO:0007669"/>
    <property type="project" value="InterPro"/>
</dbReference>
<evidence type="ECO:0000313" key="1">
    <source>
        <dbReference type="EMBL" id="GAB16210.1"/>
    </source>
</evidence>
<dbReference type="EMBL" id="BAEG01000113">
    <property type="protein sequence ID" value="GAB16210.1"/>
    <property type="molecule type" value="Genomic_DNA"/>
</dbReference>
<dbReference type="Proteomes" id="UP000003828">
    <property type="component" value="Unassembled WGS sequence"/>
</dbReference>
<dbReference type="Gene3D" id="3.10.450.50">
    <property type="match status" value="1"/>
</dbReference>
<evidence type="ECO:0000313" key="2">
    <source>
        <dbReference type="Proteomes" id="UP000003828"/>
    </source>
</evidence>
<dbReference type="PANTHER" id="PTHR38436:SF1">
    <property type="entry name" value="ESTER CYCLASE"/>
    <property type="match status" value="1"/>
</dbReference>
<accession>H0QTQ9</accession>
<dbReference type="AlphaFoldDB" id="H0QTQ9"/>
<evidence type="ECO:0008006" key="3">
    <source>
        <dbReference type="Google" id="ProtNLM"/>
    </source>
</evidence>
<gene>
    <name evidence="1" type="ORF">ARGLB_113_00660</name>
</gene>
<keyword evidence="2" id="KW-1185">Reference proteome</keyword>
<reference evidence="1 2" key="1">
    <citation type="submission" date="2011-12" db="EMBL/GenBank/DDBJ databases">
        <title>Whole genome shotgun sequence of Arthrobacter globiformis NBRC 12137.</title>
        <authorList>
            <person name="Miyazawa S."/>
            <person name="Hosoyama A."/>
            <person name="Tsuchikane K."/>
            <person name="Katsumata H."/>
            <person name="Yamazaki S."/>
            <person name="Fujita N."/>
        </authorList>
    </citation>
    <scope>NUCLEOTIDE SEQUENCE [LARGE SCALE GENOMIC DNA]</scope>
    <source>
        <strain evidence="1 2">NBRC 12137</strain>
    </source>
</reference>